<evidence type="ECO:0000313" key="2">
    <source>
        <dbReference type="EMBL" id="VDK20563.1"/>
    </source>
</evidence>
<feature type="compositionally biased region" description="Basic and acidic residues" evidence="1">
    <location>
        <begin position="202"/>
        <end position="217"/>
    </location>
</feature>
<dbReference type="AlphaFoldDB" id="A0A3P6NWG6"/>
<accession>A0A3P6NWG6</accession>
<name>A0A3P6NWG6_ANISI</name>
<reference evidence="2 3" key="1">
    <citation type="submission" date="2018-11" db="EMBL/GenBank/DDBJ databases">
        <authorList>
            <consortium name="Pathogen Informatics"/>
        </authorList>
    </citation>
    <scope>NUCLEOTIDE SEQUENCE [LARGE SCALE GENOMIC DNA]</scope>
</reference>
<gene>
    <name evidence="2" type="ORF">ASIM_LOCUS2770</name>
</gene>
<dbReference type="OrthoDB" id="5804550at2759"/>
<keyword evidence="3" id="KW-1185">Reference proteome</keyword>
<proteinExistence type="predicted"/>
<evidence type="ECO:0000313" key="3">
    <source>
        <dbReference type="Proteomes" id="UP000267096"/>
    </source>
</evidence>
<protein>
    <submittedName>
        <fullName evidence="2">Uncharacterized protein</fullName>
    </submittedName>
</protein>
<evidence type="ECO:0000256" key="1">
    <source>
        <dbReference type="SAM" id="MobiDB-lite"/>
    </source>
</evidence>
<feature type="region of interest" description="Disordered" evidence="1">
    <location>
        <begin position="191"/>
        <end position="225"/>
    </location>
</feature>
<dbReference type="EMBL" id="UYRR01003912">
    <property type="protein sequence ID" value="VDK20563.1"/>
    <property type="molecule type" value="Genomic_DNA"/>
</dbReference>
<organism evidence="2 3">
    <name type="scientific">Anisakis simplex</name>
    <name type="common">Herring worm</name>
    <dbReference type="NCBI Taxonomy" id="6269"/>
    <lineage>
        <taxon>Eukaryota</taxon>
        <taxon>Metazoa</taxon>
        <taxon>Ecdysozoa</taxon>
        <taxon>Nematoda</taxon>
        <taxon>Chromadorea</taxon>
        <taxon>Rhabditida</taxon>
        <taxon>Spirurina</taxon>
        <taxon>Ascaridomorpha</taxon>
        <taxon>Ascaridoidea</taxon>
        <taxon>Anisakidae</taxon>
        <taxon>Anisakis</taxon>
        <taxon>Anisakis simplex complex</taxon>
    </lineage>
</organism>
<sequence length="225" mass="25933">MRTSLIDKAAHASRADLELLQAQSSLLITHAQIERMRLQLCGVTNKNPSRPVSYHGEDLLERMIKPKLNFLLPFKLHGQRVDKHRRSETQNMEAEVEKNEQNIETEFLRLFDYARCLSRICEVNDDAGEYQQINAPSNYRVSQLKNKESHNVAGAGERGHVLRNGIYRTPILTRDRSNVYNNRPISLVENPERRLNGTGNMRRFDEEATRKNEKRGEPASNPKSV</sequence>
<dbReference type="Proteomes" id="UP000267096">
    <property type="component" value="Unassembled WGS sequence"/>
</dbReference>